<keyword evidence="3" id="KW-0813">Transport</keyword>
<dbReference type="GO" id="GO:0005742">
    <property type="term" value="C:mitochondrial outer membrane translocase complex"/>
    <property type="evidence" value="ECO:0007669"/>
    <property type="project" value="InterPro"/>
</dbReference>
<dbReference type="GO" id="GO:0016031">
    <property type="term" value="P:tRNA import into mitochondrion"/>
    <property type="evidence" value="ECO:0007669"/>
    <property type="project" value="TreeGrafter"/>
</dbReference>
<dbReference type="Pfam" id="PF02064">
    <property type="entry name" value="MAS20"/>
    <property type="match status" value="1"/>
</dbReference>
<dbReference type="GO" id="GO:0030150">
    <property type="term" value="P:protein import into mitochondrial matrix"/>
    <property type="evidence" value="ECO:0007669"/>
    <property type="project" value="TreeGrafter"/>
</dbReference>
<dbReference type="InterPro" id="IPR023392">
    <property type="entry name" value="Tom20_dom_sf"/>
</dbReference>
<dbReference type="GO" id="GO:0030943">
    <property type="term" value="F:mitochondrion targeting sequence binding"/>
    <property type="evidence" value="ECO:0007669"/>
    <property type="project" value="TreeGrafter"/>
</dbReference>
<dbReference type="Gene3D" id="1.20.960.10">
    <property type="entry name" value="Mitochondrial outer membrane translocase complex, subunit Tom20 domain"/>
    <property type="match status" value="1"/>
</dbReference>
<evidence type="ECO:0000256" key="1">
    <source>
        <dbReference type="ARBA" id="ARBA00004572"/>
    </source>
</evidence>
<dbReference type="InterPro" id="IPR002056">
    <property type="entry name" value="MAS20"/>
</dbReference>
<evidence type="ECO:0000256" key="8">
    <source>
        <dbReference type="ARBA" id="ARBA00023128"/>
    </source>
</evidence>
<reference evidence="12" key="2">
    <citation type="submission" date="2023-11" db="UniProtKB">
        <authorList>
            <consortium name="WormBaseParasite"/>
        </authorList>
    </citation>
    <scope>IDENTIFICATION</scope>
</reference>
<comment type="similarity">
    <text evidence="2">Belongs to the Tom20 family.</text>
</comment>
<keyword evidence="6" id="KW-0653">Protein transport</keyword>
<dbReference type="InterPro" id="IPR022422">
    <property type="entry name" value="MAS20_rcpt_metazoan"/>
</dbReference>
<dbReference type="PRINTS" id="PR01989">
    <property type="entry name" value="EUOM20RECPTR"/>
</dbReference>
<keyword evidence="9 10" id="KW-0472">Membrane</keyword>
<protein>
    <recommendedName>
        <fullName evidence="13">Mitochondrial import receptor subunit TOM20 homolog</fullName>
    </recommendedName>
</protein>
<dbReference type="PANTHER" id="PTHR12430:SF0">
    <property type="entry name" value="TRANSLOCASE OF OUTER MITOCHONDRIAL MEMBRANE 20"/>
    <property type="match status" value="1"/>
</dbReference>
<keyword evidence="11" id="KW-1185">Reference proteome</keyword>
<proteinExistence type="inferred from homology"/>
<dbReference type="WBParaSite" id="TREG1_45700.1">
    <property type="protein sequence ID" value="TREG1_45700.1"/>
    <property type="gene ID" value="TREG1_45700"/>
</dbReference>
<accession>A0AA85JZC5</accession>
<evidence type="ECO:0000313" key="12">
    <source>
        <dbReference type="WBParaSite" id="TREG1_45700.1"/>
    </source>
</evidence>
<dbReference type="AlphaFoldDB" id="A0AA85JZC5"/>
<evidence type="ECO:0000256" key="10">
    <source>
        <dbReference type="SAM" id="Phobius"/>
    </source>
</evidence>
<evidence type="ECO:0000256" key="6">
    <source>
        <dbReference type="ARBA" id="ARBA00022927"/>
    </source>
</evidence>
<dbReference type="Proteomes" id="UP000050795">
    <property type="component" value="Unassembled WGS sequence"/>
</dbReference>
<dbReference type="PANTHER" id="PTHR12430">
    <property type="entry name" value="MITOCHONDRIAL IMPORT RECEPTOR SUBUNIT TOM20"/>
    <property type="match status" value="1"/>
</dbReference>
<comment type="subcellular location">
    <subcellularLocation>
        <location evidence="1">Mitochondrion outer membrane</location>
        <topology evidence="1">Single-pass membrane protein</topology>
    </subcellularLocation>
</comment>
<keyword evidence="7 10" id="KW-1133">Transmembrane helix</keyword>
<dbReference type="PRINTS" id="PR00351">
    <property type="entry name" value="OM20RECEPTOR"/>
</dbReference>
<dbReference type="GO" id="GO:0006605">
    <property type="term" value="P:protein targeting"/>
    <property type="evidence" value="ECO:0007669"/>
    <property type="project" value="InterPro"/>
</dbReference>
<evidence type="ECO:0000256" key="9">
    <source>
        <dbReference type="ARBA" id="ARBA00023136"/>
    </source>
</evidence>
<evidence type="ECO:0000256" key="2">
    <source>
        <dbReference type="ARBA" id="ARBA00005792"/>
    </source>
</evidence>
<organism evidence="11 12">
    <name type="scientific">Trichobilharzia regenti</name>
    <name type="common">Nasal bird schistosome</name>
    <dbReference type="NCBI Taxonomy" id="157069"/>
    <lineage>
        <taxon>Eukaryota</taxon>
        <taxon>Metazoa</taxon>
        <taxon>Spiralia</taxon>
        <taxon>Lophotrochozoa</taxon>
        <taxon>Platyhelminthes</taxon>
        <taxon>Trematoda</taxon>
        <taxon>Digenea</taxon>
        <taxon>Strigeidida</taxon>
        <taxon>Schistosomatoidea</taxon>
        <taxon>Schistosomatidae</taxon>
        <taxon>Trichobilharzia</taxon>
    </lineage>
</organism>
<evidence type="ECO:0000313" key="11">
    <source>
        <dbReference type="Proteomes" id="UP000050795"/>
    </source>
</evidence>
<dbReference type="SUPFAM" id="SSF47157">
    <property type="entry name" value="Mitochondrial import receptor subunit Tom20"/>
    <property type="match status" value="1"/>
</dbReference>
<evidence type="ECO:0000256" key="7">
    <source>
        <dbReference type="ARBA" id="ARBA00022989"/>
    </source>
</evidence>
<feature type="transmembrane region" description="Helical" evidence="10">
    <location>
        <begin position="30"/>
        <end position="49"/>
    </location>
</feature>
<reference evidence="11" key="1">
    <citation type="submission" date="2022-06" db="EMBL/GenBank/DDBJ databases">
        <authorList>
            <person name="Berger JAMES D."/>
            <person name="Berger JAMES D."/>
        </authorList>
    </citation>
    <scope>NUCLEOTIDE SEQUENCE [LARGE SCALE GENOMIC DNA]</scope>
</reference>
<dbReference type="GO" id="GO:0008320">
    <property type="term" value="F:protein transmembrane transporter activity"/>
    <property type="evidence" value="ECO:0007669"/>
    <property type="project" value="TreeGrafter"/>
</dbReference>
<name>A0AA85JZC5_TRIRE</name>
<keyword evidence="4 10" id="KW-0812">Transmembrane</keyword>
<keyword evidence="8" id="KW-0496">Mitochondrion</keyword>
<keyword evidence="5" id="KW-1000">Mitochondrion outer membrane</keyword>
<evidence type="ECO:0000256" key="5">
    <source>
        <dbReference type="ARBA" id="ARBA00022787"/>
    </source>
</evidence>
<evidence type="ECO:0000256" key="4">
    <source>
        <dbReference type="ARBA" id="ARBA00022692"/>
    </source>
</evidence>
<dbReference type="GO" id="GO:0006886">
    <property type="term" value="P:intracellular protein transport"/>
    <property type="evidence" value="ECO:0007669"/>
    <property type="project" value="InterPro"/>
</dbReference>
<evidence type="ECO:0000256" key="3">
    <source>
        <dbReference type="ARBA" id="ARBA00022448"/>
    </source>
</evidence>
<evidence type="ECO:0008006" key="13">
    <source>
        <dbReference type="Google" id="ProtNLM"/>
    </source>
</evidence>
<sequence>MYLTLDVGQTGALFGRLIKSETSTRMLRGVIPYVAAGAGVLFVGYCIYFDKKRRSHPDFMKNLRKKRMEQKAREAQKASSFPMPPINDQSAMQRFFLEQIQQGETALSMGSVDEGVKHFAVAVSVCGQPNQLLQVLQQSLSPTVFLRLIEILPSVQSKFKTMAASRSSFGREIEEELE</sequence>